<accession>A0A0J7JX53</accession>
<evidence type="ECO:0000313" key="2">
    <source>
        <dbReference type="Proteomes" id="UP000036403"/>
    </source>
</evidence>
<sequence length="165" mass="18793">MHLSKYISKNIPVVKVFEEVGKSIDKLLKGTERNQIPIFALTITKPFRLTDAIYTTFSNKSFEISFKKVGIAAKVTISLFMEPYLNVIKVSVCNLEDLEVNFFNYEATKPNNLFQVMGSKHECRIHNPQICQGLVVAISKNGTRIDVTLLDIQNYIPLILKRINN</sequence>
<organism evidence="1 2">
    <name type="scientific">Lasius niger</name>
    <name type="common">Black garden ant</name>
    <dbReference type="NCBI Taxonomy" id="67767"/>
    <lineage>
        <taxon>Eukaryota</taxon>
        <taxon>Metazoa</taxon>
        <taxon>Ecdysozoa</taxon>
        <taxon>Arthropoda</taxon>
        <taxon>Hexapoda</taxon>
        <taxon>Insecta</taxon>
        <taxon>Pterygota</taxon>
        <taxon>Neoptera</taxon>
        <taxon>Endopterygota</taxon>
        <taxon>Hymenoptera</taxon>
        <taxon>Apocrita</taxon>
        <taxon>Aculeata</taxon>
        <taxon>Formicoidea</taxon>
        <taxon>Formicidae</taxon>
        <taxon>Formicinae</taxon>
        <taxon>Lasius</taxon>
        <taxon>Lasius</taxon>
    </lineage>
</organism>
<gene>
    <name evidence="1" type="ORF">RF55_22754</name>
</gene>
<protein>
    <submittedName>
        <fullName evidence="1">Mucosa-associated lymphoid tissue lymphoma translocation protein 1</fullName>
    </submittedName>
</protein>
<dbReference type="AlphaFoldDB" id="A0A0J7JX53"/>
<dbReference type="Proteomes" id="UP000036403">
    <property type="component" value="Unassembled WGS sequence"/>
</dbReference>
<proteinExistence type="predicted"/>
<name>A0A0J7JX53_LASNI</name>
<comment type="caution">
    <text evidence="1">The sequence shown here is derived from an EMBL/GenBank/DDBJ whole genome shotgun (WGS) entry which is preliminary data.</text>
</comment>
<dbReference type="PaxDb" id="67767-A0A0J7JX53"/>
<dbReference type="EMBL" id="LBMM01024948">
    <property type="protein sequence ID" value="KMQ82496.1"/>
    <property type="molecule type" value="Genomic_DNA"/>
</dbReference>
<dbReference type="STRING" id="67767.A0A0J7JX53"/>
<reference evidence="1 2" key="1">
    <citation type="submission" date="2015-04" db="EMBL/GenBank/DDBJ databases">
        <title>Lasius niger genome sequencing.</title>
        <authorList>
            <person name="Konorov E.A."/>
            <person name="Nikitin M.A."/>
            <person name="Kirill M.V."/>
            <person name="Chang P."/>
        </authorList>
    </citation>
    <scope>NUCLEOTIDE SEQUENCE [LARGE SCALE GENOMIC DNA]</scope>
    <source>
        <tissue evidence="1">Whole</tissue>
    </source>
</reference>
<evidence type="ECO:0000313" key="1">
    <source>
        <dbReference type="EMBL" id="KMQ82496.1"/>
    </source>
</evidence>
<keyword evidence="2" id="KW-1185">Reference proteome</keyword>